<dbReference type="HAMAP" id="MF_00320">
    <property type="entry name" value="RNApol_arch_Rpo3"/>
    <property type="match status" value="1"/>
</dbReference>
<dbReference type="GO" id="GO:0003677">
    <property type="term" value="F:DNA binding"/>
    <property type="evidence" value="ECO:0007669"/>
    <property type="project" value="InterPro"/>
</dbReference>
<evidence type="ECO:0000313" key="10">
    <source>
        <dbReference type="Proteomes" id="UP000019384"/>
    </source>
</evidence>
<dbReference type="Pfam" id="PF01000">
    <property type="entry name" value="RNA_pol_A_bac"/>
    <property type="match status" value="1"/>
</dbReference>
<dbReference type="OrthoDB" id="270173at2759"/>
<gene>
    <name evidence="9" type="ORF">KUCA_T00001038001</name>
</gene>
<dbReference type="GO" id="GO:0003968">
    <property type="term" value="F:RNA-directed RNA polymerase activity"/>
    <property type="evidence" value="ECO:0007669"/>
    <property type="project" value="EnsemblFungi"/>
</dbReference>
<dbReference type="EMBL" id="HG793125">
    <property type="protein sequence ID" value="CDK25071.1"/>
    <property type="molecule type" value="Genomic_DNA"/>
</dbReference>
<keyword evidence="4" id="KW-0804">Transcription</keyword>
<dbReference type="GO" id="GO:0005665">
    <property type="term" value="C:RNA polymerase II, core complex"/>
    <property type="evidence" value="ECO:0007669"/>
    <property type="project" value="EnsemblFungi"/>
</dbReference>
<sequence>MSEETQVTIRKAGRDEVDFILSGVDLSLANSLRRTMLAEVPTLAVDLVEIKINTSVLSDEFLSHRLGLVPLESEEIDKLKYTRDCTCEEYCDQCSVVLELKARCDSDQTMNVYSTALVPTNGATGLSLGQPVIREVDRNGILLCKLKRYQELDIRCIAKKGIAKEHAKWSPCSAIGFEYDPWNKLKHTDLWYEEDVEAEWPASSNRDWEEPPVPDAKFDYAAKPDKFYFNVETVGSLKPNEVVNKGIIELQNKIANIVMELRQFDRSRNGQANGSGAETNYGGETNYGTAYAANTDYGNGTGGLTNYGNGSATPW</sequence>
<evidence type="ECO:0000256" key="3">
    <source>
        <dbReference type="ARBA" id="ARBA00022478"/>
    </source>
</evidence>
<dbReference type="GO" id="GO:0046983">
    <property type="term" value="F:protein dimerization activity"/>
    <property type="evidence" value="ECO:0007669"/>
    <property type="project" value="InterPro"/>
</dbReference>
<dbReference type="SUPFAM" id="SSF56553">
    <property type="entry name" value="Insert subdomain of RNA polymerase alpha subunit"/>
    <property type="match status" value="1"/>
</dbReference>
<dbReference type="AlphaFoldDB" id="W6MGT5"/>
<dbReference type="HOGENOM" id="CLU_038421_1_1_1"/>
<keyword evidence="5" id="KW-0539">Nucleus</keyword>
<dbReference type="InterPro" id="IPR001514">
    <property type="entry name" value="DNA-dir_RNA_pol_30-40kDasu_CS"/>
</dbReference>
<dbReference type="InterPro" id="IPR011262">
    <property type="entry name" value="DNA-dir_RNA_pol_insert"/>
</dbReference>
<protein>
    <recommendedName>
        <fullName evidence="7">DNA-directed RNA polymerase II subunit RPB3</fullName>
    </recommendedName>
</protein>
<evidence type="ECO:0000313" key="9">
    <source>
        <dbReference type="EMBL" id="CDK25071.1"/>
    </source>
</evidence>
<dbReference type="GeneID" id="34518474"/>
<dbReference type="NCBIfam" id="NF001988">
    <property type="entry name" value="PRK00783.1"/>
    <property type="match status" value="1"/>
</dbReference>
<dbReference type="STRING" id="1382522.W6MGT5"/>
<dbReference type="GO" id="GO:0006368">
    <property type="term" value="P:transcription elongation by RNA polymerase II"/>
    <property type="evidence" value="ECO:0007669"/>
    <property type="project" value="EnsemblFungi"/>
</dbReference>
<dbReference type="SUPFAM" id="SSF55257">
    <property type="entry name" value="RBP11-like subunits of RNA polymerase"/>
    <property type="match status" value="1"/>
</dbReference>
<dbReference type="FunFam" id="2.170.120.12:FF:000002">
    <property type="entry name" value="DNA-directed RNA polymerase II subunit RPB3"/>
    <property type="match status" value="1"/>
</dbReference>
<keyword evidence="3" id="KW-0240">DNA-directed RNA polymerase</keyword>
<dbReference type="InterPro" id="IPR050518">
    <property type="entry name" value="Rpo3/RPB3_RNA_Pol_subunit"/>
</dbReference>
<dbReference type="RefSeq" id="XP_022457086.1">
    <property type="nucleotide sequence ID" value="XM_022605637.1"/>
</dbReference>
<dbReference type="Gene3D" id="2.170.120.12">
    <property type="entry name" value="DNA-directed RNA polymerase, insert domain"/>
    <property type="match status" value="1"/>
</dbReference>
<evidence type="ECO:0000256" key="6">
    <source>
        <dbReference type="ARBA" id="ARBA00025804"/>
    </source>
</evidence>
<proteinExistence type="inferred from homology"/>
<reference evidence="9" key="2">
    <citation type="submission" date="2014-02" db="EMBL/GenBank/DDBJ databases">
        <title>Complete DNA sequence of /Kuraishia capsulata/ illustrates novel genomic features among budding yeasts (/Saccharomycotina/).</title>
        <authorList>
            <person name="Morales L."/>
            <person name="Noel B."/>
            <person name="Porcel B."/>
            <person name="Marcet-Houben M."/>
            <person name="Hullo M-F."/>
            <person name="Sacerdot C."/>
            <person name="Tekaia F."/>
            <person name="Leh-Louis V."/>
            <person name="Despons L."/>
            <person name="Khanna V."/>
            <person name="Aury J-M."/>
            <person name="Barbe V."/>
            <person name="Couloux A."/>
            <person name="Labadie K."/>
            <person name="Pelletier E."/>
            <person name="Souciet J-L."/>
            <person name="Boekhout T."/>
            <person name="Gabaldon T."/>
            <person name="Wincker P."/>
            <person name="Dujon B."/>
        </authorList>
    </citation>
    <scope>NUCLEOTIDE SEQUENCE</scope>
    <source>
        <strain evidence="9">CBS 1993</strain>
    </source>
</reference>
<dbReference type="InterPro" id="IPR036603">
    <property type="entry name" value="RBP11-like"/>
</dbReference>
<evidence type="ECO:0000256" key="1">
    <source>
        <dbReference type="ARBA" id="ARBA00004123"/>
    </source>
</evidence>
<comment type="similarity">
    <text evidence="6">Belongs to the archaeal Rpo3/eukaryotic RPB3 RNA polymerase subunit family.</text>
</comment>
<dbReference type="PROSITE" id="PS00446">
    <property type="entry name" value="RNA_POL_D_30KD"/>
    <property type="match status" value="1"/>
</dbReference>
<evidence type="ECO:0000256" key="7">
    <source>
        <dbReference type="ARBA" id="ARBA00072506"/>
    </source>
</evidence>
<evidence type="ECO:0000256" key="5">
    <source>
        <dbReference type="ARBA" id="ARBA00023242"/>
    </source>
</evidence>
<dbReference type="InterPro" id="IPR036643">
    <property type="entry name" value="RNApol_insert_sf"/>
</dbReference>
<evidence type="ECO:0000259" key="8">
    <source>
        <dbReference type="SMART" id="SM00662"/>
    </source>
</evidence>
<dbReference type="SMART" id="SM00662">
    <property type="entry name" value="RPOLD"/>
    <property type="match status" value="1"/>
</dbReference>
<dbReference type="Proteomes" id="UP000019384">
    <property type="component" value="Unassembled WGS sequence"/>
</dbReference>
<feature type="domain" description="DNA-directed RNA polymerase RpoA/D/Rpb3-type" evidence="8">
    <location>
        <begin position="16"/>
        <end position="260"/>
    </location>
</feature>
<name>W6MGT5_9ASCO</name>
<dbReference type="GO" id="GO:0006367">
    <property type="term" value="P:transcription initiation at RNA polymerase II promoter"/>
    <property type="evidence" value="ECO:0007669"/>
    <property type="project" value="EnsemblFungi"/>
</dbReference>
<dbReference type="Gene3D" id="3.30.1360.10">
    <property type="entry name" value="RNA polymerase, RBP11-like subunit"/>
    <property type="match status" value="1"/>
</dbReference>
<dbReference type="CDD" id="cd07031">
    <property type="entry name" value="RNAP_II_RPB3"/>
    <property type="match status" value="1"/>
</dbReference>
<keyword evidence="10" id="KW-1185">Reference proteome</keyword>
<reference evidence="9" key="1">
    <citation type="submission" date="2013-12" db="EMBL/GenBank/DDBJ databases">
        <authorList>
            <person name="Genoscope - CEA"/>
        </authorList>
    </citation>
    <scope>NUCLEOTIDE SEQUENCE</scope>
    <source>
        <strain evidence="9">CBS 1993</strain>
    </source>
</reference>
<comment type="subunit">
    <text evidence="2">Component of the RNA polymerase II (Pol II) complex consisting of 12 subunits.</text>
</comment>
<dbReference type="InterPro" id="IPR011263">
    <property type="entry name" value="DNA-dir_RNA_pol_RpoA/D/Rpb3"/>
</dbReference>
<dbReference type="GO" id="GO:0003899">
    <property type="term" value="F:DNA-directed RNA polymerase activity"/>
    <property type="evidence" value="ECO:0007669"/>
    <property type="project" value="EnsemblFungi"/>
</dbReference>
<dbReference type="PANTHER" id="PTHR11800:SF2">
    <property type="entry name" value="DNA-DIRECTED RNA POLYMERASE II SUBUNIT RPB3"/>
    <property type="match status" value="1"/>
</dbReference>
<dbReference type="InterPro" id="IPR022842">
    <property type="entry name" value="RNAP_Rpo3/Rpb3/RPAC1"/>
</dbReference>
<organism evidence="9 10">
    <name type="scientific">Kuraishia capsulata CBS 1993</name>
    <dbReference type="NCBI Taxonomy" id="1382522"/>
    <lineage>
        <taxon>Eukaryota</taxon>
        <taxon>Fungi</taxon>
        <taxon>Dikarya</taxon>
        <taxon>Ascomycota</taxon>
        <taxon>Saccharomycotina</taxon>
        <taxon>Pichiomycetes</taxon>
        <taxon>Pichiales</taxon>
        <taxon>Pichiaceae</taxon>
        <taxon>Kuraishia</taxon>
    </lineage>
</organism>
<dbReference type="GO" id="GO:0006369">
    <property type="term" value="P:termination of RNA polymerase II transcription"/>
    <property type="evidence" value="ECO:0007669"/>
    <property type="project" value="EnsemblFungi"/>
</dbReference>
<accession>W6MGT5</accession>
<evidence type="ECO:0000256" key="2">
    <source>
        <dbReference type="ARBA" id="ARBA00011730"/>
    </source>
</evidence>
<dbReference type="Pfam" id="PF01193">
    <property type="entry name" value="RNA_pol_L"/>
    <property type="match status" value="1"/>
</dbReference>
<dbReference type="PANTHER" id="PTHR11800">
    <property type="entry name" value="DNA-DIRECTED RNA POLYMERASE"/>
    <property type="match status" value="1"/>
</dbReference>
<evidence type="ECO:0000256" key="4">
    <source>
        <dbReference type="ARBA" id="ARBA00023163"/>
    </source>
</evidence>
<comment type="subcellular location">
    <subcellularLocation>
        <location evidence="1">Nucleus</location>
    </subcellularLocation>
</comment>